<feature type="signal peptide" evidence="1">
    <location>
        <begin position="1"/>
        <end position="21"/>
    </location>
</feature>
<dbReference type="SUPFAM" id="SSF48452">
    <property type="entry name" value="TPR-like"/>
    <property type="match status" value="1"/>
</dbReference>
<keyword evidence="3" id="KW-1185">Reference proteome</keyword>
<evidence type="ECO:0000313" key="3">
    <source>
        <dbReference type="Proteomes" id="UP000011058"/>
    </source>
</evidence>
<accession>I0K1U8</accession>
<dbReference type="Proteomes" id="UP000011058">
    <property type="component" value="Chromosome"/>
</dbReference>
<evidence type="ECO:0000313" key="2">
    <source>
        <dbReference type="EMBL" id="CCG98101.1"/>
    </source>
</evidence>
<gene>
    <name evidence="2" type="ORF">FAES_0087</name>
</gene>
<keyword evidence="1" id="KW-0732">Signal</keyword>
<evidence type="ECO:0008006" key="4">
    <source>
        <dbReference type="Google" id="ProtNLM"/>
    </source>
</evidence>
<dbReference type="InterPro" id="IPR011990">
    <property type="entry name" value="TPR-like_helical_dom_sf"/>
</dbReference>
<sequence length="464" mass="51267">MSSIKYFFSALILLCTSVGMAQNARSVTQAIHYIKLANTLRAVNKSDESINLLKRALPAVNKNLYWKAVANELLGLSYNDLRDSEPALRYLTRSRAQYAQLKYVASAWGVNEVIRDISGKNLYAGIQIGTSGMKLAIFKTQYESDFYEKDIRSVINLPDVSLVADAANSFGKERLALQECLDSIRRYNIPNERVFIVFDNDVRGSAVNRDRLYSQLVAAMPNGTNLRIDTTLNAAREAELFTVGAIPRKVWPSTSALNIGSDNIMGGYFDDKKTFHQVTVPIGVNALVSQIDPKRSLGIEAYKREAQRVIRALPPINVPAGIMERPTVGVGGATALALVTYLHPEKAQTTAVPISPTDIARFKKLVMDDYATLVKPDLSVVSDAATREKATQDIVQVQNQLTQKQLIAGIALLEATINAYNGNGTPKRFVFIRNADIGWVTGKFLETINYEYESTIAKGALYTR</sequence>
<dbReference type="eggNOG" id="COG0248">
    <property type="taxonomic scope" value="Bacteria"/>
</dbReference>
<protein>
    <recommendedName>
        <fullName evidence="4">Tetratricopeptide repeat protein</fullName>
    </recommendedName>
</protein>
<dbReference type="RefSeq" id="WP_015329201.1">
    <property type="nucleotide sequence ID" value="NC_020054.1"/>
</dbReference>
<organism evidence="2 3">
    <name type="scientific">Fibrella aestuarina BUZ 2</name>
    <dbReference type="NCBI Taxonomy" id="1166018"/>
    <lineage>
        <taxon>Bacteria</taxon>
        <taxon>Pseudomonadati</taxon>
        <taxon>Bacteroidota</taxon>
        <taxon>Cytophagia</taxon>
        <taxon>Cytophagales</taxon>
        <taxon>Spirosomataceae</taxon>
        <taxon>Fibrella</taxon>
    </lineage>
</organism>
<name>I0K1U8_9BACT</name>
<reference evidence="2 3" key="1">
    <citation type="journal article" date="2012" name="J. Bacteriol.">
        <title>Genome Sequence of Fibrella aestuarina BUZ 2T, a Filamentous Marine Bacterium.</title>
        <authorList>
            <person name="Filippini M."/>
            <person name="Qi W."/>
            <person name="Blom J."/>
            <person name="Goesmann A."/>
            <person name="Smits T.H."/>
            <person name="Bagheri H.C."/>
        </authorList>
    </citation>
    <scope>NUCLEOTIDE SEQUENCE [LARGE SCALE GENOMIC DNA]</scope>
    <source>
        <strain evidence="3">BUZ 2T</strain>
    </source>
</reference>
<dbReference type="STRING" id="1166018.FAES_0087"/>
<dbReference type="AlphaFoldDB" id="I0K1U8"/>
<proteinExistence type="predicted"/>
<feature type="chain" id="PRO_5003630092" description="Tetratricopeptide repeat protein" evidence="1">
    <location>
        <begin position="22"/>
        <end position="464"/>
    </location>
</feature>
<dbReference type="KEGG" id="fae:FAES_0087"/>
<dbReference type="OrthoDB" id="915812at2"/>
<dbReference type="EMBL" id="HE796683">
    <property type="protein sequence ID" value="CCG98101.1"/>
    <property type="molecule type" value="Genomic_DNA"/>
</dbReference>
<evidence type="ECO:0000256" key="1">
    <source>
        <dbReference type="SAM" id="SignalP"/>
    </source>
</evidence>
<dbReference type="HOGENOM" id="CLU_574789_0_0_10"/>